<dbReference type="EMBL" id="CP009096">
    <property type="protein sequence ID" value="AIN88369.1"/>
    <property type="molecule type" value="Genomic_DNA"/>
</dbReference>
<evidence type="ECO:0000313" key="3">
    <source>
        <dbReference type="Proteomes" id="UP000029248"/>
    </source>
</evidence>
<organism evidence="2 4">
    <name type="scientific">Brucella suis</name>
    <dbReference type="NCBI Taxonomy" id="29461"/>
    <lineage>
        <taxon>Bacteria</taxon>
        <taxon>Pseudomonadati</taxon>
        <taxon>Pseudomonadota</taxon>
        <taxon>Alphaproteobacteria</taxon>
        <taxon>Hyphomicrobiales</taxon>
        <taxon>Brucellaceae</taxon>
        <taxon>Brucella/Ochrobactrum group</taxon>
        <taxon>Brucella</taxon>
    </lineage>
</organism>
<name>A0AAI8EAH2_BRUSS</name>
<dbReference type="EMBL" id="CP024420">
    <property type="protein sequence ID" value="ATQ53201.1"/>
    <property type="molecule type" value="Genomic_DNA"/>
</dbReference>
<evidence type="ECO:0000313" key="1">
    <source>
        <dbReference type="EMBL" id="AIN88369.1"/>
    </source>
</evidence>
<reference evidence="2 4" key="3">
    <citation type="submission" date="2017-10" db="EMBL/GenBank/DDBJ databases">
        <title>First isolation and characterization of Brucella suis from yak.</title>
        <authorList>
            <person name="Yang X."/>
            <person name="Wang N."/>
            <person name="Cao X."/>
            <person name="Bie P."/>
            <person name="Wang J."/>
            <person name="Lyu Y."/>
            <person name="Wu Q."/>
        </authorList>
    </citation>
    <scope>NUCLEOTIDE SEQUENCE [LARGE SCALE GENOMIC DNA]</scope>
    <source>
        <strain evidence="2 4">QH05</strain>
    </source>
</reference>
<dbReference type="KEGG" id="bsw:IY71_11010"/>
<sequence>MRVDGRKCSRIVDGLCGQSLVLCPPKAGLAPEAVLQGRNCGFFIGLRGRIHVDARPKLLYKPAHG</sequence>
<proteinExistence type="predicted"/>
<accession>A0AAI8EAH2</accession>
<dbReference type="Proteomes" id="UP000230889">
    <property type="component" value="Chromosome 1"/>
</dbReference>
<protein>
    <submittedName>
        <fullName evidence="2">Uncharacterized protein</fullName>
    </submittedName>
</protein>
<dbReference type="KEGG" id="bsg:IY72_10740"/>
<dbReference type="Proteomes" id="UP000029248">
    <property type="component" value="Chromosome 1"/>
</dbReference>
<evidence type="ECO:0000313" key="4">
    <source>
        <dbReference type="Proteomes" id="UP000230889"/>
    </source>
</evidence>
<gene>
    <name evidence="2" type="ORF">CS875_10805</name>
    <name evidence="1" type="ORF">IY72_10740</name>
</gene>
<evidence type="ECO:0000313" key="2">
    <source>
        <dbReference type="EMBL" id="ATQ53201.1"/>
    </source>
</evidence>
<reference evidence="1 3" key="2">
    <citation type="submission" date="2014-09" db="EMBL/GenBank/DDBJ databases">
        <title>Genome announcement of three Brucella strains isolated from bovine in Zimbabwe.</title>
        <authorList>
            <person name="Ledwaba M.M.B."/>
            <person name="Mafofo J.J."/>
            <person name="van Heerden H.H."/>
        </authorList>
    </citation>
    <scope>NUCLEOTIDE SEQUENCE [LARGE SCALE GENOMIC DNA]</scope>
    <source>
        <strain evidence="1 3">ZW046</strain>
    </source>
</reference>
<reference evidence="1 3" key="1">
    <citation type="submission" date="2014-07" db="EMBL/GenBank/DDBJ databases">
        <authorList>
            <person name="Ledwaba M.B."/>
            <person name="Mafofo J."/>
            <person name="van Heerden H."/>
        </authorList>
    </citation>
    <scope>NUCLEOTIDE SEQUENCE [LARGE SCALE GENOMIC DNA]</scope>
    <source>
        <strain evidence="1 3">ZW046</strain>
    </source>
</reference>
<dbReference type="AlphaFoldDB" id="A0AAI8EAH2"/>